<protein>
    <recommendedName>
        <fullName evidence="1">DNA-directed RNA polymerase</fullName>
        <ecNumber evidence="1">2.7.7.6</ecNumber>
    </recommendedName>
</protein>
<dbReference type="AlphaFoldDB" id="A0A7G2CAP7"/>
<dbReference type="InterPro" id="IPR007081">
    <property type="entry name" value="RNA_pol_Rpb1_5"/>
</dbReference>
<keyword evidence="3" id="KW-0862">Zinc</keyword>
<dbReference type="GO" id="GO:0003677">
    <property type="term" value="F:DNA binding"/>
    <property type="evidence" value="ECO:0007669"/>
    <property type="project" value="InterPro"/>
</dbReference>
<evidence type="ECO:0000256" key="3">
    <source>
        <dbReference type="ARBA" id="ARBA00022833"/>
    </source>
</evidence>
<dbReference type="PANTHER" id="PTHR48446:SF1">
    <property type="entry name" value="DNA-DIRECTED RNA POLYMERASE SUBUNIT BETA' N-TERMINAL SECTION"/>
    <property type="match status" value="1"/>
</dbReference>
<dbReference type="PANTHER" id="PTHR48446">
    <property type="entry name" value="DNA-DIRECTED RNA POLYMERASE SUBUNIT BETA' N-TERMINAL SECTION"/>
    <property type="match status" value="1"/>
</dbReference>
<sequence>MVVKHKLEEAAGKPHSPLRPLLQPGAIAVVSHDSLRLYPSRAATTAHVTFFAQTLLAILPDVVVGGLPGVARVMLSADGAELLAEGTSLRAVMALPHVDGTKVSCNHIMEVEKVLGIEAARAAIVREISSILTAYSLTIDMRHIYLLADVMTSRGTVLGITRYGINKMNNNVLTMASFERTTEHLYNAAVTQRKDVNLSVSESIIIGKPIPLGTSSFSVLLSPGSLDVHHAEGSKASTTAETKRVGVQTGKAGAGDQVRSSFVEYDVHKDFARLMNLKYSQSALHSDCYFRTPHKAMNPLFVENPFRLNLVVQ</sequence>
<dbReference type="Pfam" id="PF04998">
    <property type="entry name" value="RNA_pol_Rpb1_5"/>
    <property type="match status" value="1"/>
</dbReference>
<evidence type="ECO:0000313" key="5">
    <source>
        <dbReference type="EMBL" id="CAD2216940.1"/>
    </source>
</evidence>
<evidence type="ECO:0000313" key="6">
    <source>
        <dbReference type="Proteomes" id="UP000515908"/>
    </source>
</evidence>
<dbReference type="GO" id="GO:0006351">
    <property type="term" value="P:DNA-templated transcription"/>
    <property type="evidence" value="ECO:0007669"/>
    <property type="project" value="InterPro"/>
</dbReference>
<keyword evidence="2" id="KW-0479">Metal-binding</keyword>
<proteinExistence type="predicted"/>
<evidence type="ECO:0000259" key="4">
    <source>
        <dbReference type="Pfam" id="PF04998"/>
    </source>
</evidence>
<organism evidence="5 6">
    <name type="scientific">Angomonas deanei</name>
    <dbReference type="NCBI Taxonomy" id="59799"/>
    <lineage>
        <taxon>Eukaryota</taxon>
        <taxon>Discoba</taxon>
        <taxon>Euglenozoa</taxon>
        <taxon>Kinetoplastea</taxon>
        <taxon>Metakinetoplastina</taxon>
        <taxon>Trypanosomatida</taxon>
        <taxon>Trypanosomatidae</taxon>
        <taxon>Strigomonadinae</taxon>
        <taxon>Angomonas</taxon>
    </lineage>
</organism>
<dbReference type="Gene3D" id="1.10.150.390">
    <property type="match status" value="1"/>
</dbReference>
<feature type="domain" description="RNA polymerase Rpb1" evidence="4">
    <location>
        <begin position="81"/>
        <end position="171"/>
    </location>
</feature>
<name>A0A7G2CAP7_9TRYP</name>
<dbReference type="InterPro" id="IPR015700">
    <property type="entry name" value="RPC1"/>
</dbReference>
<evidence type="ECO:0000256" key="1">
    <source>
        <dbReference type="ARBA" id="ARBA00012418"/>
    </source>
</evidence>
<dbReference type="GO" id="GO:0046872">
    <property type="term" value="F:metal ion binding"/>
    <property type="evidence" value="ECO:0007669"/>
    <property type="project" value="UniProtKB-KW"/>
</dbReference>
<dbReference type="OrthoDB" id="270392at2759"/>
<dbReference type="EMBL" id="LR877151">
    <property type="protein sequence ID" value="CAD2216940.1"/>
    <property type="molecule type" value="Genomic_DNA"/>
</dbReference>
<accession>A0A7G2CAP7</accession>
<dbReference type="GO" id="GO:0003899">
    <property type="term" value="F:DNA-directed RNA polymerase activity"/>
    <property type="evidence" value="ECO:0007669"/>
    <property type="project" value="UniProtKB-EC"/>
</dbReference>
<evidence type="ECO:0000256" key="2">
    <source>
        <dbReference type="ARBA" id="ARBA00022723"/>
    </source>
</evidence>
<dbReference type="EC" id="2.7.7.6" evidence="1"/>
<keyword evidence="6" id="KW-1185">Reference proteome</keyword>
<dbReference type="SUPFAM" id="SSF64484">
    <property type="entry name" value="beta and beta-prime subunits of DNA dependent RNA-polymerase"/>
    <property type="match status" value="1"/>
</dbReference>
<gene>
    <name evidence="5" type="ORF">ADEAN_000441800</name>
</gene>
<dbReference type="Proteomes" id="UP000515908">
    <property type="component" value="Chromosome 07"/>
</dbReference>
<dbReference type="VEuPathDB" id="TriTrypDB:ADEAN_000441800"/>
<dbReference type="FunFam" id="1.10.150.390:FF:000007">
    <property type="entry name" value="DNA-directed RNA polymerase subunit"/>
    <property type="match status" value="1"/>
</dbReference>
<reference evidence="5 6" key="1">
    <citation type="submission" date="2020-08" db="EMBL/GenBank/DDBJ databases">
        <authorList>
            <person name="Newling K."/>
            <person name="Davey J."/>
            <person name="Forrester S."/>
        </authorList>
    </citation>
    <scope>NUCLEOTIDE SEQUENCE [LARGE SCALE GENOMIC DNA]</scope>
    <source>
        <strain evidence="6">Crithidia deanei Carvalho (ATCC PRA-265)</strain>
    </source>
</reference>